<dbReference type="PANTHER" id="PTHR11786">
    <property type="entry name" value="N-HYDROXYARYLAMINE O-ACETYLTRANSFERASE"/>
    <property type="match status" value="1"/>
</dbReference>
<dbReference type="EMBL" id="AP017378">
    <property type="protein sequence ID" value="BBD09277.1"/>
    <property type="molecule type" value="Genomic_DNA"/>
</dbReference>
<dbReference type="OrthoDB" id="7181050at2"/>
<dbReference type="SUPFAM" id="SSF54001">
    <property type="entry name" value="Cysteine proteinases"/>
    <property type="match status" value="1"/>
</dbReference>
<dbReference type="RefSeq" id="WP_126380107.1">
    <property type="nucleotide sequence ID" value="NZ_AP017378.1"/>
</dbReference>
<dbReference type="Pfam" id="PF00797">
    <property type="entry name" value="Acetyltransf_2"/>
    <property type="match status" value="1"/>
</dbReference>
<reference evidence="3 4" key="1">
    <citation type="journal article" date="2018" name="Sci. Adv.">
        <title>Multi-heme cytochromes provide a pathway for survival in energy-limited environments.</title>
        <authorList>
            <person name="Deng X."/>
            <person name="Dohmae N."/>
            <person name="Nealson K.H."/>
            <person name="Hashimoto K."/>
            <person name="Okamoto A."/>
        </authorList>
    </citation>
    <scope>NUCLEOTIDE SEQUENCE [LARGE SCALE GENOMIC DNA]</scope>
    <source>
        <strain evidence="3 4">IS5</strain>
    </source>
</reference>
<evidence type="ECO:0000313" key="4">
    <source>
        <dbReference type="Proteomes" id="UP000269883"/>
    </source>
</evidence>
<accession>A0A2Z6B175</accession>
<protein>
    <submittedName>
        <fullName evidence="3">N-acetyltransferase</fullName>
    </submittedName>
</protein>
<dbReference type="Gene3D" id="2.40.128.150">
    <property type="entry name" value="Cysteine proteinases"/>
    <property type="match status" value="1"/>
</dbReference>
<name>A0A2Z6B175_9BACT</name>
<proteinExistence type="inferred from homology"/>
<keyword evidence="3" id="KW-0808">Transferase</keyword>
<dbReference type="PRINTS" id="PR01543">
    <property type="entry name" value="ANATRNSFRASE"/>
</dbReference>
<sequence>METFAFDTTAYLKRLHLSENISPTTKGLHTLQRAHFQHIPFENFDIQLGRGVNLEPAHLYDKLVRRPRGGYCFEVNGLFLMALHAFGFEARPLLARVHLSGEPSGRGHQLALVDVDGRRWLADVGFGKNNPRGPFLLERDTVQEIGGKSIRLIDGGKFGTMLQAPVNGQWQNLYSFDMEYVCQADINYGNHYTSTHPSTFFTSARVAMKPFDGGMALLFNNRLTLDRDGQEEQIELPEGQGYLDALETYFGIELDAPYEALKPVGEGRQEG</sequence>
<gene>
    <name evidence="3" type="ORF">DFE_2551</name>
</gene>
<dbReference type="GO" id="GO:0016407">
    <property type="term" value="F:acetyltransferase activity"/>
    <property type="evidence" value="ECO:0007669"/>
    <property type="project" value="InterPro"/>
</dbReference>
<comment type="similarity">
    <text evidence="1 2">Belongs to the arylamine N-acetyltransferase family.</text>
</comment>
<dbReference type="Gene3D" id="3.30.2140.10">
    <property type="entry name" value="Arylamine N-acetyltransferase"/>
    <property type="match status" value="1"/>
</dbReference>
<evidence type="ECO:0000313" key="3">
    <source>
        <dbReference type="EMBL" id="BBD09277.1"/>
    </source>
</evidence>
<keyword evidence="4" id="KW-1185">Reference proteome</keyword>
<organism evidence="3 4">
    <name type="scientific">Desulfovibrio ferrophilus</name>
    <dbReference type="NCBI Taxonomy" id="241368"/>
    <lineage>
        <taxon>Bacteria</taxon>
        <taxon>Pseudomonadati</taxon>
        <taxon>Thermodesulfobacteriota</taxon>
        <taxon>Desulfovibrionia</taxon>
        <taxon>Desulfovibrionales</taxon>
        <taxon>Desulfovibrionaceae</taxon>
        <taxon>Desulfovibrio</taxon>
    </lineage>
</organism>
<dbReference type="InterPro" id="IPR038765">
    <property type="entry name" value="Papain-like_cys_pep_sf"/>
</dbReference>
<dbReference type="PANTHER" id="PTHR11786:SF0">
    <property type="entry name" value="ARYLAMINE N-ACETYLTRANSFERASE 4-RELATED"/>
    <property type="match status" value="1"/>
</dbReference>
<dbReference type="Proteomes" id="UP000269883">
    <property type="component" value="Chromosome"/>
</dbReference>
<dbReference type="KEGG" id="dfl:DFE_2551"/>
<evidence type="ECO:0000256" key="2">
    <source>
        <dbReference type="RuleBase" id="RU003452"/>
    </source>
</evidence>
<dbReference type="InterPro" id="IPR001447">
    <property type="entry name" value="Arylamine_N-AcTrfase"/>
</dbReference>
<dbReference type="AlphaFoldDB" id="A0A2Z6B175"/>
<evidence type="ECO:0000256" key="1">
    <source>
        <dbReference type="ARBA" id="ARBA00006547"/>
    </source>
</evidence>